<feature type="compositionally biased region" description="Basic and acidic residues" evidence="2">
    <location>
        <begin position="136"/>
        <end position="155"/>
    </location>
</feature>
<organism evidence="3 4">
    <name type="scientific">Extremus antarcticus</name>
    <dbReference type="NCBI Taxonomy" id="702011"/>
    <lineage>
        <taxon>Eukaryota</taxon>
        <taxon>Fungi</taxon>
        <taxon>Dikarya</taxon>
        <taxon>Ascomycota</taxon>
        <taxon>Pezizomycotina</taxon>
        <taxon>Dothideomycetes</taxon>
        <taxon>Dothideomycetidae</taxon>
        <taxon>Mycosphaerellales</taxon>
        <taxon>Extremaceae</taxon>
        <taxon>Extremus</taxon>
    </lineage>
</organism>
<keyword evidence="4" id="KW-1185">Reference proteome</keyword>
<reference evidence="3" key="1">
    <citation type="submission" date="2023-04" db="EMBL/GenBank/DDBJ databases">
        <title>Black Yeasts Isolated from many extreme environments.</title>
        <authorList>
            <person name="Coleine C."/>
            <person name="Stajich J.E."/>
            <person name="Selbmann L."/>
        </authorList>
    </citation>
    <scope>NUCLEOTIDE SEQUENCE</scope>
    <source>
        <strain evidence="3">CCFEE 5312</strain>
    </source>
</reference>
<dbReference type="GO" id="GO:0010508">
    <property type="term" value="P:positive regulation of autophagy"/>
    <property type="evidence" value="ECO:0007669"/>
    <property type="project" value="TreeGrafter"/>
</dbReference>
<comment type="subcellular location">
    <subcellularLocation>
        <location evidence="1">Vacuole membrane</location>
        <topology evidence="1">Peripheral membrane protein</topology>
    </subcellularLocation>
</comment>
<dbReference type="PANTHER" id="PTHR13153">
    <property type="entry name" value="CGTHBA PROTEIN -14 GENE PROTEIN"/>
    <property type="match status" value="1"/>
</dbReference>
<comment type="similarity">
    <text evidence="1">Belongs to the NPR3 family.</text>
</comment>
<feature type="region of interest" description="Disordered" evidence="2">
    <location>
        <begin position="201"/>
        <end position="220"/>
    </location>
</feature>
<dbReference type="GO" id="GO:1990130">
    <property type="term" value="C:GATOR1 complex"/>
    <property type="evidence" value="ECO:0007669"/>
    <property type="project" value="TreeGrafter"/>
</dbReference>
<dbReference type="EMBL" id="JAWDJX010000060">
    <property type="protein sequence ID" value="KAK3047551.1"/>
    <property type="molecule type" value="Genomic_DNA"/>
</dbReference>
<evidence type="ECO:0000256" key="2">
    <source>
        <dbReference type="SAM" id="MobiDB-lite"/>
    </source>
</evidence>
<dbReference type="Pfam" id="PF03666">
    <property type="entry name" value="NPR3"/>
    <property type="match status" value="2"/>
</dbReference>
<sequence>MPPGSTPMVAILLITHSRSGPKLVFHYPSEPRLPSCGNAGDAADSGNADGDIWNGNGSVARLRRGSYGDGEVVRSTEASPTKNANDYAADGKVLGISVDSLEKLLSPGRWCDRKKFEVCLDGLTFVSYPVYADPEGKWSRSHERGTDARLKDRPTTPRNASGTQFADQHRIDNEREPGIIITEPTSAKSIQDFAHVPDSLDSRGGLSLGNSENSGSTASAFGPEPLTAFHVVFALSTSSKQHEITEEVYEQLAKKLSKALAYCQKQSSYVGVENRRLSQIQAKSKQDGTSSQIPCSEMVENSELASALGVIYDKVCVGAVAAFHLNGIEMSLQLHHSEREDASAFIDRHFTVLLLEDRDDVLRGLSHPEASPLAYFIREHTPTKSLQKQATKLGIPVNNLIYLAQHLVRWQKARAIAPLHSRNTYIVGRGAPLDHLETHISAYAKRFAGLPSLPQMLKVLGGRPVKYGLLIPSRDHQGPYMDMLAYLIRHKFVERLETSGWLQAPPVLLKKPMVNDEPNKNRRPISVASLLSPQLRPIEDDDTASISSERTAIPVSIMDTIRRPDSATQTMSPVLSADPPTTRMVKDPLNSTDVDIVCLEHIREAVEDEDLRERLPSLYPYFDGDGALEDIAAREGLKRSTVDGWLDLLQKDGFLLTFRHV</sequence>
<dbReference type="Proteomes" id="UP001271007">
    <property type="component" value="Unassembled WGS sequence"/>
</dbReference>
<comment type="function">
    <text evidence="1">Mediates inactivation of the TORC1 complex in response to amino acid starvation. Required for meiotic nuclear division.</text>
</comment>
<accession>A0AAJ0D6X8</accession>
<dbReference type="PANTHER" id="PTHR13153:SF5">
    <property type="entry name" value="GATOR COMPLEX PROTEIN NPRL3"/>
    <property type="match status" value="1"/>
</dbReference>
<feature type="compositionally biased region" description="Basic and acidic residues" evidence="2">
    <location>
        <begin position="167"/>
        <end position="177"/>
    </location>
</feature>
<feature type="region of interest" description="Disordered" evidence="2">
    <location>
        <begin position="136"/>
        <end position="177"/>
    </location>
</feature>
<comment type="caution">
    <text evidence="3">The sequence shown here is derived from an EMBL/GenBank/DDBJ whole genome shotgun (WGS) entry which is preliminary data.</text>
</comment>
<dbReference type="GO" id="GO:0005774">
    <property type="term" value="C:vacuolar membrane"/>
    <property type="evidence" value="ECO:0007669"/>
    <property type="project" value="UniProtKB-SubCell"/>
</dbReference>
<dbReference type="GO" id="GO:0034198">
    <property type="term" value="P:cellular response to amino acid starvation"/>
    <property type="evidence" value="ECO:0007669"/>
    <property type="project" value="TreeGrafter"/>
</dbReference>
<evidence type="ECO:0000313" key="3">
    <source>
        <dbReference type="EMBL" id="KAK3047551.1"/>
    </source>
</evidence>
<keyword evidence="1" id="KW-0469">Meiosis</keyword>
<evidence type="ECO:0000313" key="4">
    <source>
        <dbReference type="Proteomes" id="UP001271007"/>
    </source>
</evidence>
<dbReference type="GO" id="GO:0051321">
    <property type="term" value="P:meiotic cell cycle"/>
    <property type="evidence" value="ECO:0007669"/>
    <property type="project" value="UniProtKB-UniRule"/>
</dbReference>
<feature type="region of interest" description="Disordered" evidence="2">
    <location>
        <begin position="66"/>
        <end position="86"/>
    </location>
</feature>
<dbReference type="InterPro" id="IPR005365">
    <property type="entry name" value="Npr3"/>
</dbReference>
<keyword evidence="1" id="KW-0732">Signal</keyword>
<dbReference type="GO" id="GO:1904262">
    <property type="term" value="P:negative regulation of TORC1 signaling"/>
    <property type="evidence" value="ECO:0007669"/>
    <property type="project" value="TreeGrafter"/>
</dbReference>
<proteinExistence type="inferred from homology"/>
<dbReference type="AlphaFoldDB" id="A0AAJ0D6X8"/>
<name>A0AAJ0D6X8_9PEZI</name>
<feature type="compositionally biased region" description="Polar residues" evidence="2">
    <location>
        <begin position="156"/>
        <end position="166"/>
    </location>
</feature>
<protein>
    <recommendedName>
        <fullName evidence="1">Nitrogen permease regulator 3</fullName>
    </recommendedName>
    <alternativeName>
        <fullName evidence="1">Required for meiotic nuclear division protein 11</fullName>
    </alternativeName>
</protein>
<feature type="compositionally biased region" description="Low complexity" evidence="2">
    <location>
        <begin position="204"/>
        <end position="216"/>
    </location>
</feature>
<dbReference type="GO" id="GO:0038202">
    <property type="term" value="P:TORC1 signaling"/>
    <property type="evidence" value="ECO:0007669"/>
    <property type="project" value="TreeGrafter"/>
</dbReference>
<gene>
    <name evidence="3" type="primary">npr3</name>
    <name evidence="3" type="ORF">LTR09_011056</name>
</gene>
<evidence type="ECO:0000256" key="1">
    <source>
        <dbReference type="RuleBase" id="RU368069"/>
    </source>
</evidence>